<accession>A0A517NXZ0</accession>
<protein>
    <recommendedName>
        <fullName evidence="1">Integrase catalytic domain-containing protein</fullName>
    </recommendedName>
</protein>
<sequence>MSRRGNCYDNAPMESFFKSYKVEEANEIYETHEHATRGVSDYIEGFYNSVRKHSSLV</sequence>
<feature type="domain" description="Integrase catalytic" evidence="1">
    <location>
        <begin position="1"/>
        <end position="56"/>
    </location>
</feature>
<evidence type="ECO:0000259" key="1">
    <source>
        <dbReference type="Pfam" id="PF13683"/>
    </source>
</evidence>
<reference evidence="2 3" key="1">
    <citation type="submission" date="2019-02" db="EMBL/GenBank/DDBJ databases">
        <title>Deep-cultivation of Planctomycetes and their phenomic and genomic characterization uncovers novel biology.</title>
        <authorList>
            <person name="Wiegand S."/>
            <person name="Jogler M."/>
            <person name="Boedeker C."/>
            <person name="Pinto D."/>
            <person name="Vollmers J."/>
            <person name="Rivas-Marin E."/>
            <person name="Kohn T."/>
            <person name="Peeters S.H."/>
            <person name="Heuer A."/>
            <person name="Rast P."/>
            <person name="Oberbeckmann S."/>
            <person name="Bunk B."/>
            <person name="Jeske O."/>
            <person name="Meyerdierks A."/>
            <person name="Storesund J.E."/>
            <person name="Kallscheuer N."/>
            <person name="Luecker S."/>
            <person name="Lage O.M."/>
            <person name="Pohl T."/>
            <person name="Merkel B.J."/>
            <person name="Hornburger P."/>
            <person name="Mueller R.-W."/>
            <person name="Bruemmer F."/>
            <person name="Labrenz M."/>
            <person name="Spormann A.M."/>
            <person name="Op den Camp H."/>
            <person name="Overmann J."/>
            <person name="Amann R."/>
            <person name="Jetten M.S.M."/>
            <person name="Mascher T."/>
            <person name="Medema M.H."/>
            <person name="Devos D.P."/>
            <person name="Kaster A.-K."/>
            <person name="Ovreas L."/>
            <person name="Rohde M."/>
            <person name="Galperin M.Y."/>
            <person name="Jogler C."/>
        </authorList>
    </citation>
    <scope>NUCLEOTIDE SEQUENCE [LARGE SCALE GENOMIC DNA]</scope>
    <source>
        <strain evidence="2 3">K23_9</strain>
    </source>
</reference>
<name>A0A517NXZ0_9BACT</name>
<dbReference type="InterPro" id="IPR001584">
    <property type="entry name" value="Integrase_cat-core"/>
</dbReference>
<dbReference type="Pfam" id="PF13683">
    <property type="entry name" value="rve_3"/>
    <property type="match status" value="1"/>
</dbReference>
<dbReference type="EMBL" id="CP036526">
    <property type="protein sequence ID" value="QDT11976.1"/>
    <property type="molecule type" value="Genomic_DNA"/>
</dbReference>
<evidence type="ECO:0000313" key="3">
    <source>
        <dbReference type="Proteomes" id="UP000319817"/>
    </source>
</evidence>
<organism evidence="2 3">
    <name type="scientific">Stieleria marina</name>
    <dbReference type="NCBI Taxonomy" id="1930275"/>
    <lineage>
        <taxon>Bacteria</taxon>
        <taxon>Pseudomonadati</taxon>
        <taxon>Planctomycetota</taxon>
        <taxon>Planctomycetia</taxon>
        <taxon>Pirellulales</taxon>
        <taxon>Pirellulaceae</taxon>
        <taxon>Stieleria</taxon>
    </lineage>
</organism>
<gene>
    <name evidence="2" type="ORF">K239x_39780</name>
</gene>
<dbReference type="Proteomes" id="UP000319817">
    <property type="component" value="Chromosome"/>
</dbReference>
<dbReference type="AlphaFoldDB" id="A0A517NXZ0"/>
<proteinExistence type="predicted"/>
<keyword evidence="3" id="KW-1185">Reference proteome</keyword>
<dbReference type="InterPro" id="IPR012337">
    <property type="entry name" value="RNaseH-like_sf"/>
</dbReference>
<dbReference type="SUPFAM" id="SSF53098">
    <property type="entry name" value="Ribonuclease H-like"/>
    <property type="match status" value="1"/>
</dbReference>
<dbReference type="PANTHER" id="PTHR46889">
    <property type="entry name" value="TRANSPOSASE INSF FOR INSERTION SEQUENCE IS3B-RELATED"/>
    <property type="match status" value="1"/>
</dbReference>
<dbReference type="PANTHER" id="PTHR46889:SF4">
    <property type="entry name" value="TRANSPOSASE INSO FOR INSERTION SEQUENCE ELEMENT IS911B-RELATED"/>
    <property type="match status" value="1"/>
</dbReference>
<dbReference type="InterPro" id="IPR050900">
    <property type="entry name" value="Transposase_IS3/IS150/IS904"/>
</dbReference>
<evidence type="ECO:0000313" key="2">
    <source>
        <dbReference type="EMBL" id="QDT11976.1"/>
    </source>
</evidence>
<dbReference type="GO" id="GO:0015074">
    <property type="term" value="P:DNA integration"/>
    <property type="evidence" value="ECO:0007669"/>
    <property type="project" value="InterPro"/>
</dbReference>